<feature type="transmembrane region" description="Helical" evidence="6">
    <location>
        <begin position="92"/>
        <end position="114"/>
    </location>
</feature>
<evidence type="ECO:0000256" key="3">
    <source>
        <dbReference type="ARBA" id="ARBA00022692"/>
    </source>
</evidence>
<dbReference type="InterPro" id="IPR037185">
    <property type="entry name" value="EmrE-like"/>
</dbReference>
<comment type="subcellular location">
    <subcellularLocation>
        <location evidence="1">Membrane</location>
        <topology evidence="1">Multi-pass membrane protein</topology>
    </subcellularLocation>
</comment>
<dbReference type="Gene3D" id="1.10.3730.20">
    <property type="match status" value="1"/>
</dbReference>
<feature type="domain" description="EamA" evidence="7">
    <location>
        <begin position="7"/>
        <end position="137"/>
    </location>
</feature>
<comment type="similarity">
    <text evidence="2">Belongs to the EamA transporter family.</text>
</comment>
<comment type="caution">
    <text evidence="8">The sequence shown here is derived from an EMBL/GenBank/DDBJ whole genome shotgun (WGS) entry which is preliminary data.</text>
</comment>
<feature type="transmembrane region" description="Helical" evidence="6">
    <location>
        <begin position="177"/>
        <end position="199"/>
    </location>
</feature>
<proteinExistence type="inferred from homology"/>
<dbReference type="PANTHER" id="PTHR22911">
    <property type="entry name" value="ACYL-MALONYL CONDENSING ENZYME-RELATED"/>
    <property type="match status" value="1"/>
</dbReference>
<evidence type="ECO:0000256" key="1">
    <source>
        <dbReference type="ARBA" id="ARBA00004141"/>
    </source>
</evidence>
<organism evidence="8 9">
    <name type="scientific">Oceanirhabdus seepicola</name>
    <dbReference type="NCBI Taxonomy" id="2828781"/>
    <lineage>
        <taxon>Bacteria</taxon>
        <taxon>Bacillati</taxon>
        <taxon>Bacillota</taxon>
        <taxon>Clostridia</taxon>
        <taxon>Eubacteriales</taxon>
        <taxon>Clostridiaceae</taxon>
        <taxon>Oceanirhabdus</taxon>
    </lineage>
</organism>
<dbReference type="PANTHER" id="PTHR22911:SF6">
    <property type="entry name" value="SOLUTE CARRIER FAMILY 35 MEMBER G1"/>
    <property type="match status" value="1"/>
</dbReference>
<feature type="domain" description="EamA" evidence="7">
    <location>
        <begin position="149"/>
        <end position="276"/>
    </location>
</feature>
<evidence type="ECO:0000259" key="7">
    <source>
        <dbReference type="Pfam" id="PF00892"/>
    </source>
</evidence>
<dbReference type="Proteomes" id="UP001056429">
    <property type="component" value="Unassembled WGS sequence"/>
</dbReference>
<reference evidence="8" key="1">
    <citation type="journal article" date="2021" name="mSystems">
        <title>Bacteria and Archaea Synergistically Convert Glycine Betaine to Biogenic Methane in the Formosa Cold Seep of the South China Sea.</title>
        <authorList>
            <person name="Li L."/>
            <person name="Zhang W."/>
            <person name="Zhang S."/>
            <person name="Song L."/>
            <person name="Sun Q."/>
            <person name="Zhang H."/>
            <person name="Xiang H."/>
            <person name="Dong X."/>
        </authorList>
    </citation>
    <scope>NUCLEOTIDE SEQUENCE</scope>
    <source>
        <strain evidence="8">ZWT</strain>
    </source>
</reference>
<evidence type="ECO:0000256" key="5">
    <source>
        <dbReference type="ARBA" id="ARBA00023136"/>
    </source>
</evidence>
<accession>A0A9J6P1Z5</accession>
<feature type="transmembrane region" description="Helical" evidence="6">
    <location>
        <begin position="68"/>
        <end position="86"/>
    </location>
</feature>
<keyword evidence="3 6" id="KW-0812">Transmembrane</keyword>
<evidence type="ECO:0000256" key="4">
    <source>
        <dbReference type="ARBA" id="ARBA00022989"/>
    </source>
</evidence>
<dbReference type="RefSeq" id="WP_250858935.1">
    <property type="nucleotide sequence ID" value="NZ_JAGSOJ010000002.1"/>
</dbReference>
<evidence type="ECO:0000313" key="9">
    <source>
        <dbReference type="Proteomes" id="UP001056429"/>
    </source>
</evidence>
<feature type="transmembrane region" description="Helical" evidence="6">
    <location>
        <begin position="121"/>
        <end position="139"/>
    </location>
</feature>
<protein>
    <submittedName>
        <fullName evidence="8">DMT family transporter</fullName>
    </submittedName>
</protein>
<dbReference type="AlphaFoldDB" id="A0A9J6P1Z5"/>
<name>A0A9J6P1Z5_9CLOT</name>
<sequence length="285" mass="31150">MDNKPRAVALMILSALAFAFMGAMVKLAGDIPLAEKVLFRNMVSLAIAFITLKKSSASMFGKKENQKYLIGRSMLGLSGVLLYFYAINNINLGNSAILNKLSPFFVTVFAAIFLKEKLSKVQIPALFFVFIGALFIIQPKMNFDMIPSMAGVASAICAGGAYTLVRYLKDREQPATIVFYFSLISVLGMIPLTAMNFVIPTPAQCAFLLMIGVFAAMGQFTLTYAYKLAPASEVSIFNYFSVVFSAIVGFVMFGEVMDGKSILGAALIIGTAFFLYMYNRKHSTN</sequence>
<reference evidence="8" key="2">
    <citation type="submission" date="2021-04" db="EMBL/GenBank/DDBJ databases">
        <authorList>
            <person name="Dong X."/>
        </authorList>
    </citation>
    <scope>NUCLEOTIDE SEQUENCE</scope>
    <source>
        <strain evidence="8">ZWT</strain>
    </source>
</reference>
<dbReference type="EMBL" id="JAGSOJ010000002">
    <property type="protein sequence ID" value="MCM1989909.1"/>
    <property type="molecule type" value="Genomic_DNA"/>
</dbReference>
<feature type="transmembrane region" description="Helical" evidence="6">
    <location>
        <begin position="205"/>
        <end position="224"/>
    </location>
</feature>
<feature type="transmembrane region" description="Helical" evidence="6">
    <location>
        <begin position="145"/>
        <end position="165"/>
    </location>
</feature>
<keyword evidence="5 6" id="KW-0472">Membrane</keyword>
<dbReference type="InterPro" id="IPR000620">
    <property type="entry name" value="EamA_dom"/>
</dbReference>
<feature type="transmembrane region" description="Helical" evidence="6">
    <location>
        <begin position="262"/>
        <end position="279"/>
    </location>
</feature>
<dbReference type="GO" id="GO:0016020">
    <property type="term" value="C:membrane"/>
    <property type="evidence" value="ECO:0007669"/>
    <property type="project" value="UniProtKB-SubCell"/>
</dbReference>
<feature type="transmembrane region" description="Helical" evidence="6">
    <location>
        <begin position="236"/>
        <end position="256"/>
    </location>
</feature>
<dbReference type="Pfam" id="PF00892">
    <property type="entry name" value="EamA"/>
    <property type="match status" value="2"/>
</dbReference>
<feature type="transmembrane region" description="Helical" evidence="6">
    <location>
        <begin position="38"/>
        <end position="56"/>
    </location>
</feature>
<evidence type="ECO:0000313" key="8">
    <source>
        <dbReference type="EMBL" id="MCM1989909.1"/>
    </source>
</evidence>
<keyword evidence="4 6" id="KW-1133">Transmembrane helix</keyword>
<gene>
    <name evidence="8" type="ORF">KDK92_09165</name>
</gene>
<keyword evidence="9" id="KW-1185">Reference proteome</keyword>
<evidence type="ECO:0000256" key="6">
    <source>
        <dbReference type="SAM" id="Phobius"/>
    </source>
</evidence>
<dbReference type="SUPFAM" id="SSF103481">
    <property type="entry name" value="Multidrug resistance efflux transporter EmrE"/>
    <property type="match status" value="2"/>
</dbReference>
<evidence type="ECO:0000256" key="2">
    <source>
        <dbReference type="ARBA" id="ARBA00007362"/>
    </source>
</evidence>